<evidence type="ECO:0000313" key="1">
    <source>
        <dbReference type="EMBL" id="SKC36819.1"/>
    </source>
</evidence>
<dbReference type="RefSeq" id="WP_079570082.1">
    <property type="nucleotide sequence ID" value="NZ_FUZQ01000001.1"/>
</dbReference>
<sequence length="204" mass="22386">MADDRPDLSDQLLLPDPAAWRAWLDEHEGDTPDGAWLVLAKKGRPAPTTLTHATGLEEALCSGWIDAQMRSLGADTMLQRFCPRRPRSRWSVRNQEIVARLTGEGRMRPRGQAEIDAAKADGRWEAAYHGPARAEVPADLAAALAASPAATATFDVLTSQNRYAVLHRLGALKTAEARERNVAKYVAMLARGETPYPQRRRPGA</sequence>
<dbReference type="Proteomes" id="UP000189777">
    <property type="component" value="Unassembled WGS sequence"/>
</dbReference>
<dbReference type="EMBL" id="FUZQ01000001">
    <property type="protein sequence ID" value="SKC36819.1"/>
    <property type="molecule type" value="Genomic_DNA"/>
</dbReference>
<accession>A0A1T5ICE6</accession>
<name>A0A1T5ICE6_9MICO</name>
<evidence type="ECO:0000313" key="2">
    <source>
        <dbReference type="Proteomes" id="UP000189777"/>
    </source>
</evidence>
<keyword evidence="2" id="KW-1185">Reference proteome</keyword>
<proteinExistence type="predicted"/>
<organism evidence="1 2">
    <name type="scientific">Krasilnikoviella flava</name>
    <dbReference type="NCBI Taxonomy" id="526729"/>
    <lineage>
        <taxon>Bacteria</taxon>
        <taxon>Bacillati</taxon>
        <taxon>Actinomycetota</taxon>
        <taxon>Actinomycetes</taxon>
        <taxon>Micrococcales</taxon>
        <taxon>Promicromonosporaceae</taxon>
        <taxon>Krasilnikoviella</taxon>
    </lineage>
</organism>
<dbReference type="OrthoDB" id="9796999at2"/>
<dbReference type="Pfam" id="PF13376">
    <property type="entry name" value="OmdA"/>
    <property type="match status" value="1"/>
</dbReference>
<dbReference type="STRING" id="526729.SAMN04324258_0325"/>
<protein>
    <submittedName>
        <fullName evidence="1">Uncharacterized conserved protein YdeI, YjbR/CyaY-like superfamily, DUF1801 family</fullName>
    </submittedName>
</protein>
<dbReference type="AlphaFoldDB" id="A0A1T5ICE6"/>
<reference evidence="1 2" key="1">
    <citation type="submission" date="2017-02" db="EMBL/GenBank/DDBJ databases">
        <authorList>
            <person name="Peterson S.W."/>
        </authorList>
    </citation>
    <scope>NUCLEOTIDE SEQUENCE [LARGE SCALE GENOMIC DNA]</scope>
    <source>
        <strain evidence="1 2">DSM 21481</strain>
    </source>
</reference>
<gene>
    <name evidence="1" type="ORF">SAMN04324258_0325</name>
</gene>